<dbReference type="InterPro" id="IPR000189">
    <property type="entry name" value="Transglyc_AS"/>
</dbReference>
<dbReference type="SUPFAM" id="SSF53955">
    <property type="entry name" value="Lysozyme-like"/>
    <property type="match status" value="1"/>
</dbReference>
<dbReference type="CDD" id="cd00254">
    <property type="entry name" value="LT-like"/>
    <property type="match status" value="1"/>
</dbReference>
<dbReference type="PANTHER" id="PTHR37423:SF2">
    <property type="entry name" value="MEMBRANE-BOUND LYTIC MUREIN TRANSGLYCOSYLASE C"/>
    <property type="match status" value="1"/>
</dbReference>
<evidence type="ECO:0000259" key="2">
    <source>
        <dbReference type="Pfam" id="PF01464"/>
    </source>
</evidence>
<dbReference type="InterPro" id="IPR008258">
    <property type="entry name" value="Transglycosylase_SLT_dom_1"/>
</dbReference>
<evidence type="ECO:0000256" key="1">
    <source>
        <dbReference type="ARBA" id="ARBA00007734"/>
    </source>
</evidence>
<gene>
    <name evidence="3" type="ORF">ACFFH4_01150</name>
</gene>
<dbReference type="Pfam" id="PF01464">
    <property type="entry name" value="SLT"/>
    <property type="match status" value="1"/>
</dbReference>
<dbReference type="InterPro" id="IPR023346">
    <property type="entry name" value="Lysozyme-like_dom_sf"/>
</dbReference>
<dbReference type="PROSITE" id="PS00922">
    <property type="entry name" value="TRANSGLYCOSYLASE"/>
    <property type="match status" value="1"/>
</dbReference>
<organism evidence="3 4">
    <name type="scientific">Halalkalibacter alkalisediminis</name>
    <dbReference type="NCBI Taxonomy" id="935616"/>
    <lineage>
        <taxon>Bacteria</taxon>
        <taxon>Bacillati</taxon>
        <taxon>Bacillota</taxon>
        <taxon>Bacilli</taxon>
        <taxon>Bacillales</taxon>
        <taxon>Bacillaceae</taxon>
        <taxon>Halalkalibacter</taxon>
    </lineage>
</organism>
<dbReference type="PANTHER" id="PTHR37423">
    <property type="entry name" value="SOLUBLE LYTIC MUREIN TRANSGLYCOSYLASE-RELATED"/>
    <property type="match status" value="1"/>
</dbReference>
<comment type="similarity">
    <text evidence="1">Belongs to the transglycosylase Slt family.</text>
</comment>
<protein>
    <submittedName>
        <fullName evidence="3">Lytic transglycosylase domain-containing protein</fullName>
    </submittedName>
</protein>
<proteinExistence type="inferred from homology"/>
<dbReference type="Proteomes" id="UP001589833">
    <property type="component" value="Unassembled WGS sequence"/>
</dbReference>
<reference evidence="3 4" key="1">
    <citation type="submission" date="2024-09" db="EMBL/GenBank/DDBJ databases">
        <authorList>
            <person name="Sun Q."/>
            <person name="Mori K."/>
        </authorList>
    </citation>
    <scope>NUCLEOTIDE SEQUENCE [LARGE SCALE GENOMIC DNA]</scope>
    <source>
        <strain evidence="3 4">NCAIM B.02301</strain>
    </source>
</reference>
<name>A0ABV6NA61_9BACI</name>
<keyword evidence="4" id="KW-1185">Reference proteome</keyword>
<comment type="caution">
    <text evidence="3">The sequence shown here is derived from an EMBL/GenBank/DDBJ whole genome shotgun (WGS) entry which is preliminary data.</text>
</comment>
<evidence type="ECO:0000313" key="4">
    <source>
        <dbReference type="Proteomes" id="UP001589833"/>
    </source>
</evidence>
<evidence type="ECO:0000313" key="3">
    <source>
        <dbReference type="EMBL" id="MFC0557657.1"/>
    </source>
</evidence>
<sequence length="230" mass="25920">MNRGVFMDLSFLQQINRYQSFQGLPTTKSQQPNLVQTMFSQFLEEQMSRFQMTATPSRNMDLFLDPILKSRTDQVYTLSTNQLDAIRTTSKPVDSSWTNSLSDRGARYQPFIESAAKKYNLDPKLIHAVIKHESNFNPNAKSHAGAIGLMQLMPATARGLNVQNIYDPGQNIDGGAKYLRQMLDRYKGDVRLALAAYNAGPGNVDRHGGIPPFKETQAYVPKVYNTYMNA</sequence>
<accession>A0ABV6NA61</accession>
<feature type="domain" description="Transglycosylase SLT" evidence="2">
    <location>
        <begin position="112"/>
        <end position="218"/>
    </location>
</feature>
<dbReference type="EMBL" id="JBHLTR010000003">
    <property type="protein sequence ID" value="MFC0557657.1"/>
    <property type="molecule type" value="Genomic_DNA"/>
</dbReference>
<dbReference type="Gene3D" id="1.10.530.10">
    <property type="match status" value="1"/>
</dbReference>